<organism evidence="5 6">
    <name type="scientific">Tepidibacter thalassicus DSM 15285</name>
    <dbReference type="NCBI Taxonomy" id="1123350"/>
    <lineage>
        <taxon>Bacteria</taxon>
        <taxon>Bacillati</taxon>
        <taxon>Bacillota</taxon>
        <taxon>Clostridia</taxon>
        <taxon>Peptostreptococcales</taxon>
        <taxon>Peptostreptococcaceae</taxon>
        <taxon>Tepidibacter</taxon>
    </lineage>
</organism>
<dbReference type="Pfam" id="PF00563">
    <property type="entry name" value="EAL"/>
    <property type="match status" value="1"/>
</dbReference>
<dbReference type="NCBIfam" id="TIGR00254">
    <property type="entry name" value="GGDEF"/>
    <property type="match status" value="1"/>
</dbReference>
<dbReference type="CDD" id="cd01949">
    <property type="entry name" value="GGDEF"/>
    <property type="match status" value="1"/>
</dbReference>
<dbReference type="FunFam" id="3.20.20.450:FF:000001">
    <property type="entry name" value="Cyclic di-GMP phosphodiesterase yahA"/>
    <property type="match status" value="1"/>
</dbReference>
<dbReference type="NCBIfam" id="TIGR00229">
    <property type="entry name" value="sensory_box"/>
    <property type="match status" value="2"/>
</dbReference>
<dbReference type="AlphaFoldDB" id="A0A1M5QR81"/>
<dbReference type="SMART" id="SM00052">
    <property type="entry name" value="EAL"/>
    <property type="match status" value="1"/>
</dbReference>
<dbReference type="RefSeq" id="WP_072724361.1">
    <property type="nucleotide sequence ID" value="NZ_FQXH01000009.1"/>
</dbReference>
<feature type="domain" description="PAS" evidence="1">
    <location>
        <begin position="131"/>
        <end position="182"/>
    </location>
</feature>
<evidence type="ECO:0000313" key="6">
    <source>
        <dbReference type="Proteomes" id="UP000242520"/>
    </source>
</evidence>
<dbReference type="EMBL" id="FQXH01000009">
    <property type="protein sequence ID" value="SHH16597.1"/>
    <property type="molecule type" value="Genomic_DNA"/>
</dbReference>
<evidence type="ECO:0000259" key="4">
    <source>
        <dbReference type="PROSITE" id="PS50887"/>
    </source>
</evidence>
<dbReference type="CDD" id="cd01948">
    <property type="entry name" value="EAL"/>
    <property type="match status" value="1"/>
</dbReference>
<reference evidence="6" key="1">
    <citation type="submission" date="2016-11" db="EMBL/GenBank/DDBJ databases">
        <authorList>
            <person name="Varghese N."/>
            <person name="Submissions S."/>
        </authorList>
    </citation>
    <scope>NUCLEOTIDE SEQUENCE [LARGE SCALE GENOMIC DNA]</scope>
    <source>
        <strain evidence="6">DSM 15285</strain>
    </source>
</reference>
<dbReference type="SMART" id="SM00267">
    <property type="entry name" value="GGDEF"/>
    <property type="match status" value="1"/>
</dbReference>
<dbReference type="CDD" id="cd00130">
    <property type="entry name" value="PAS"/>
    <property type="match status" value="2"/>
</dbReference>
<name>A0A1M5QR81_9FIRM</name>
<gene>
    <name evidence="5" type="ORF">SAMN02744040_01058</name>
</gene>
<dbReference type="Gene3D" id="3.20.20.450">
    <property type="entry name" value="EAL domain"/>
    <property type="match status" value="1"/>
</dbReference>
<accession>A0A1M5QR81</accession>
<sequence length="674" mass="77307">MRAIEIKDKLKESKEFCESIYENYLPIFVMYTEDGQIVDANQAACSFYKYTKEEFTKLKITDLNVLPCEDVFKHIEDAKMKKKSHFFFPHKLSTGEIRNVEVYSGCINIDGKKFLYSIVKDITQSEINKKKLILFEKVFENSTEGILITDINGYIKWINSSFSLITGYSKDELIGKNVNDFYINMWSDLRKEGKWRGEIVNTKKNGEITVSLVNFFSVNYEKDNITHFAGIITDITENKLKEEKINYLAFRDCLTGLYNRSYFMETLDIEINKAKKNNKMLAVLFMDLDGFKKINDSLGHCVGDKLLKEVALRLKKCVRKNDIISRLGGDEFTLLIKDIVNIENVALAVQRIMSIFKNPYLIGEYKIYISASIGISIYPNDGVESGILIRNADIAMYNAKDSGKNKFKFYCSNLNDKIQEEFILENNLRYALDKNEFFINYQPIFDVNTEKIVGMEALLRWKHIKLGIIPPSKFIPIAESSGLITKIGNWVLKNACIHAKKFHDLGIDVFISVNVSVNQLKEGNFARSILKIIKETGIDPKYLDLEITESISMENIDYIRDVLNKIKDLKVNISMDDFGTGYSSLAQLKNLCISKLKIDSSFIKDIYIDSNSTAIVSAIIAMAKNLNIEVIAEGVETKDQFEFLKEHGCEMVQGYLFSPPVDENSIRKLIENQY</sequence>
<dbReference type="PROSITE" id="PS50887">
    <property type="entry name" value="GGDEF"/>
    <property type="match status" value="1"/>
</dbReference>
<dbReference type="OrthoDB" id="9759607at2"/>
<dbReference type="STRING" id="1123350.SAMN02744040_01058"/>
<dbReference type="InterPro" id="IPR043128">
    <property type="entry name" value="Rev_trsase/Diguanyl_cyclase"/>
</dbReference>
<dbReference type="Proteomes" id="UP000242520">
    <property type="component" value="Unassembled WGS sequence"/>
</dbReference>
<dbReference type="InterPro" id="IPR000160">
    <property type="entry name" value="GGDEF_dom"/>
</dbReference>
<dbReference type="InterPro" id="IPR000700">
    <property type="entry name" value="PAS-assoc_C"/>
</dbReference>
<proteinExistence type="predicted"/>
<feature type="domain" description="GGDEF" evidence="4">
    <location>
        <begin position="279"/>
        <end position="412"/>
    </location>
</feature>
<evidence type="ECO:0000259" key="1">
    <source>
        <dbReference type="PROSITE" id="PS50112"/>
    </source>
</evidence>
<keyword evidence="6" id="KW-1185">Reference proteome</keyword>
<dbReference type="PANTHER" id="PTHR44757">
    <property type="entry name" value="DIGUANYLATE CYCLASE DGCP"/>
    <property type="match status" value="1"/>
</dbReference>
<evidence type="ECO:0000313" key="5">
    <source>
        <dbReference type="EMBL" id="SHH16597.1"/>
    </source>
</evidence>
<dbReference type="SUPFAM" id="SSF141868">
    <property type="entry name" value="EAL domain-like"/>
    <property type="match status" value="1"/>
</dbReference>
<dbReference type="InterPro" id="IPR035919">
    <property type="entry name" value="EAL_sf"/>
</dbReference>
<protein>
    <submittedName>
        <fullName evidence="5">PAS domain S-box-containing protein/diguanylate cyclase (GGDEF) domain-containing protein</fullName>
    </submittedName>
</protein>
<feature type="domain" description="PAC" evidence="2">
    <location>
        <begin position="195"/>
        <end position="247"/>
    </location>
</feature>
<evidence type="ECO:0000259" key="3">
    <source>
        <dbReference type="PROSITE" id="PS50883"/>
    </source>
</evidence>
<evidence type="ECO:0000259" key="2">
    <source>
        <dbReference type="PROSITE" id="PS50113"/>
    </source>
</evidence>
<dbReference type="InterPro" id="IPR000014">
    <property type="entry name" value="PAS"/>
</dbReference>
<dbReference type="InterPro" id="IPR052155">
    <property type="entry name" value="Biofilm_reg_signaling"/>
</dbReference>
<dbReference type="InterPro" id="IPR035965">
    <property type="entry name" value="PAS-like_dom_sf"/>
</dbReference>
<dbReference type="PANTHER" id="PTHR44757:SF2">
    <property type="entry name" value="BIOFILM ARCHITECTURE MAINTENANCE PROTEIN MBAA"/>
    <property type="match status" value="1"/>
</dbReference>
<dbReference type="FunFam" id="3.30.70.270:FF:000001">
    <property type="entry name" value="Diguanylate cyclase domain protein"/>
    <property type="match status" value="1"/>
</dbReference>
<dbReference type="SMART" id="SM00091">
    <property type="entry name" value="PAS"/>
    <property type="match status" value="2"/>
</dbReference>
<dbReference type="SUPFAM" id="SSF55073">
    <property type="entry name" value="Nucleotide cyclase"/>
    <property type="match status" value="1"/>
</dbReference>
<dbReference type="PROSITE" id="PS50883">
    <property type="entry name" value="EAL"/>
    <property type="match status" value="1"/>
</dbReference>
<dbReference type="PROSITE" id="PS50112">
    <property type="entry name" value="PAS"/>
    <property type="match status" value="1"/>
</dbReference>
<dbReference type="Gene3D" id="3.30.70.270">
    <property type="match status" value="1"/>
</dbReference>
<feature type="domain" description="EAL" evidence="3">
    <location>
        <begin position="421"/>
        <end position="674"/>
    </location>
</feature>
<dbReference type="Gene3D" id="3.30.450.20">
    <property type="entry name" value="PAS domain"/>
    <property type="match status" value="2"/>
</dbReference>
<dbReference type="PROSITE" id="PS50113">
    <property type="entry name" value="PAC"/>
    <property type="match status" value="1"/>
</dbReference>
<dbReference type="Pfam" id="PF00990">
    <property type="entry name" value="GGDEF"/>
    <property type="match status" value="1"/>
</dbReference>
<dbReference type="SUPFAM" id="SSF55785">
    <property type="entry name" value="PYP-like sensor domain (PAS domain)"/>
    <property type="match status" value="2"/>
</dbReference>
<dbReference type="InterPro" id="IPR001633">
    <property type="entry name" value="EAL_dom"/>
</dbReference>
<dbReference type="InterPro" id="IPR029787">
    <property type="entry name" value="Nucleotide_cyclase"/>
</dbReference>
<dbReference type="Pfam" id="PF13426">
    <property type="entry name" value="PAS_9"/>
    <property type="match status" value="2"/>
</dbReference>